<dbReference type="InterPro" id="IPR017941">
    <property type="entry name" value="Rieske_2Fe-2S"/>
</dbReference>
<feature type="domain" description="Rieske" evidence="8">
    <location>
        <begin position="44"/>
        <end position="149"/>
    </location>
</feature>
<dbReference type="InterPro" id="IPR036922">
    <property type="entry name" value="Rieske_2Fe-2S_sf"/>
</dbReference>
<dbReference type="InterPro" id="IPR001663">
    <property type="entry name" value="Rng_hydr_dOase-A"/>
</dbReference>
<organism evidence="9 10">
    <name type="scientific">Paraburkholderia eburnea</name>
    <dbReference type="NCBI Taxonomy" id="1189126"/>
    <lineage>
        <taxon>Bacteria</taxon>
        <taxon>Pseudomonadati</taxon>
        <taxon>Pseudomonadota</taxon>
        <taxon>Betaproteobacteria</taxon>
        <taxon>Burkholderiales</taxon>
        <taxon>Burkholderiaceae</taxon>
        <taxon>Paraburkholderia</taxon>
    </lineage>
</organism>
<comment type="cofactor">
    <cofactor evidence="1">
        <name>Fe cation</name>
        <dbReference type="ChEBI" id="CHEBI:24875"/>
    </cofactor>
</comment>
<dbReference type="InterPro" id="IPR015879">
    <property type="entry name" value="Ring_hydroxy_dOase_asu_C_dom"/>
</dbReference>
<name>A0A2S4M7V0_9BURK</name>
<keyword evidence="3" id="KW-0001">2Fe-2S</keyword>
<dbReference type="Pfam" id="PF00848">
    <property type="entry name" value="Ring_hydroxyl_A"/>
    <property type="match status" value="1"/>
</dbReference>
<dbReference type="Gene3D" id="3.90.380.10">
    <property type="entry name" value="Naphthalene 1,2-dioxygenase Alpha Subunit, Chain A, domain 1"/>
    <property type="match status" value="1"/>
</dbReference>
<protein>
    <submittedName>
        <fullName evidence="9">Rieske 2Fe-2S family protein</fullName>
    </submittedName>
</protein>
<keyword evidence="10" id="KW-1185">Reference proteome</keyword>
<evidence type="ECO:0000256" key="7">
    <source>
        <dbReference type="ARBA" id="ARBA00023014"/>
    </source>
</evidence>
<dbReference type="CDD" id="cd03469">
    <property type="entry name" value="Rieske_RO_Alpha_N"/>
    <property type="match status" value="1"/>
</dbReference>
<accession>A0A2S4M7V0</accession>
<evidence type="ECO:0000256" key="2">
    <source>
        <dbReference type="ARBA" id="ARBA00008751"/>
    </source>
</evidence>
<evidence type="ECO:0000256" key="1">
    <source>
        <dbReference type="ARBA" id="ARBA00001962"/>
    </source>
</evidence>
<dbReference type="SUPFAM" id="SSF50022">
    <property type="entry name" value="ISP domain"/>
    <property type="match status" value="1"/>
</dbReference>
<evidence type="ECO:0000313" key="10">
    <source>
        <dbReference type="Proteomes" id="UP000237381"/>
    </source>
</evidence>
<proteinExistence type="inferred from homology"/>
<dbReference type="PANTHER" id="PTHR43756:SF5">
    <property type="entry name" value="CHOLINE MONOOXYGENASE, CHLOROPLASTIC"/>
    <property type="match status" value="1"/>
</dbReference>
<evidence type="ECO:0000256" key="5">
    <source>
        <dbReference type="ARBA" id="ARBA00023002"/>
    </source>
</evidence>
<keyword evidence="5" id="KW-0560">Oxidoreductase</keyword>
<dbReference type="PRINTS" id="PR00090">
    <property type="entry name" value="RNGDIOXGNASE"/>
</dbReference>
<dbReference type="Pfam" id="PF00355">
    <property type="entry name" value="Rieske"/>
    <property type="match status" value="1"/>
</dbReference>
<evidence type="ECO:0000313" key="9">
    <source>
        <dbReference type="EMBL" id="POR50741.1"/>
    </source>
</evidence>
<dbReference type="RefSeq" id="WP_208624234.1">
    <property type="nucleotide sequence ID" value="NZ_PQGA01000008.1"/>
</dbReference>
<keyword evidence="6" id="KW-0408">Iron</keyword>
<reference evidence="9 10" key="1">
    <citation type="submission" date="2018-01" db="EMBL/GenBank/DDBJ databases">
        <title>Genomic Encyclopedia of Type Strains, Phase III (KMG-III): the genomes of soil and plant-associated and newly described type strains.</title>
        <authorList>
            <person name="Whitman W."/>
        </authorList>
    </citation>
    <scope>NUCLEOTIDE SEQUENCE [LARGE SCALE GENOMIC DNA]</scope>
    <source>
        <strain evidence="9 10">JCM 18070</strain>
    </source>
</reference>
<comment type="caution">
    <text evidence="9">The sequence shown here is derived from an EMBL/GenBank/DDBJ whole genome shotgun (WGS) entry which is preliminary data.</text>
</comment>
<dbReference type="Gene3D" id="2.102.10.10">
    <property type="entry name" value="Rieske [2Fe-2S] iron-sulphur domain"/>
    <property type="match status" value="1"/>
</dbReference>
<dbReference type="CDD" id="cd08884">
    <property type="entry name" value="RHO_alpha_C_GbcA-like"/>
    <property type="match status" value="1"/>
</dbReference>
<dbReference type="PANTHER" id="PTHR43756">
    <property type="entry name" value="CHOLINE MONOOXYGENASE, CHLOROPLASTIC"/>
    <property type="match status" value="1"/>
</dbReference>
<dbReference type="EMBL" id="PQGA01000008">
    <property type="protein sequence ID" value="POR50741.1"/>
    <property type="molecule type" value="Genomic_DNA"/>
</dbReference>
<dbReference type="GO" id="GO:0016491">
    <property type="term" value="F:oxidoreductase activity"/>
    <property type="evidence" value="ECO:0007669"/>
    <property type="project" value="UniProtKB-KW"/>
</dbReference>
<evidence type="ECO:0000256" key="3">
    <source>
        <dbReference type="ARBA" id="ARBA00022714"/>
    </source>
</evidence>
<gene>
    <name evidence="9" type="ORF">B0G62_108233</name>
</gene>
<dbReference type="GO" id="GO:0051537">
    <property type="term" value="F:2 iron, 2 sulfur cluster binding"/>
    <property type="evidence" value="ECO:0007669"/>
    <property type="project" value="UniProtKB-KW"/>
</dbReference>
<evidence type="ECO:0000256" key="6">
    <source>
        <dbReference type="ARBA" id="ARBA00023004"/>
    </source>
</evidence>
<dbReference type="AlphaFoldDB" id="A0A2S4M7V0"/>
<comment type="similarity">
    <text evidence="2">Belongs to the bacterial ring-hydroxylating dioxygenase alpha subunit family.</text>
</comment>
<keyword evidence="4" id="KW-0479">Metal-binding</keyword>
<sequence>MIDPAHLRSLLAARREGYSLERPFYTDAAFHELDIDAVFSNEWLFACNVAEIPREGDYITFAIGETPVVVLRGKHGEVGAFFNTCRHRGSVICTEESGHAKRLVCPYHQWVYELDGSLKSARQMPADFDRGEHGLRPVHVEVICGMVYICIADTPPDIARFKAAVTPYIAPHHPERTRVAFSMTIIEDANWKLVIENNRECYHCIGSHPELLATLIEFALPDDPRANRDFQLLMQEKTALWDSLGLPHQPADGGTEFRCIRLPFHRGAVSFTSDGRPACNKLLGDFTERDLGSVRMFRVPNNWNHFLSDHIIHFRVLPISATQTALKTTWLVHEDAVEGVDYHIDTLIDVWRATNAQDATLVAHNQRGVSSKAYTPGPYAPSEFMLTNFTNWYARKLGEHVERMAGGEKTIRLAVAQG</sequence>
<dbReference type="SUPFAM" id="SSF55961">
    <property type="entry name" value="Bet v1-like"/>
    <property type="match status" value="1"/>
</dbReference>
<dbReference type="Proteomes" id="UP000237381">
    <property type="component" value="Unassembled WGS sequence"/>
</dbReference>
<dbReference type="PROSITE" id="PS51296">
    <property type="entry name" value="RIESKE"/>
    <property type="match status" value="1"/>
</dbReference>
<keyword evidence="7" id="KW-0411">Iron-sulfur</keyword>
<evidence type="ECO:0000256" key="4">
    <source>
        <dbReference type="ARBA" id="ARBA00022723"/>
    </source>
</evidence>
<evidence type="ECO:0000259" key="8">
    <source>
        <dbReference type="PROSITE" id="PS51296"/>
    </source>
</evidence>
<dbReference type="GO" id="GO:0005506">
    <property type="term" value="F:iron ion binding"/>
    <property type="evidence" value="ECO:0007669"/>
    <property type="project" value="InterPro"/>
</dbReference>